<feature type="compositionally biased region" description="Basic and acidic residues" evidence="2">
    <location>
        <begin position="545"/>
        <end position="556"/>
    </location>
</feature>
<dbReference type="GeneID" id="17293682"/>
<dbReference type="InterPro" id="IPR036034">
    <property type="entry name" value="PDZ_sf"/>
</dbReference>
<reference evidence="5" key="2">
    <citation type="submission" date="2012-11" db="EMBL/GenBank/DDBJ databases">
        <authorList>
            <person name="Kuo A."/>
            <person name="Curtis B.A."/>
            <person name="Tanifuji G."/>
            <person name="Burki F."/>
            <person name="Gruber A."/>
            <person name="Irimia M."/>
            <person name="Maruyama S."/>
            <person name="Arias M.C."/>
            <person name="Ball S.G."/>
            <person name="Gile G.H."/>
            <person name="Hirakawa Y."/>
            <person name="Hopkins J.F."/>
            <person name="Rensing S.A."/>
            <person name="Schmutz J."/>
            <person name="Symeonidi A."/>
            <person name="Elias M."/>
            <person name="Eveleigh R.J."/>
            <person name="Herman E.K."/>
            <person name="Klute M.J."/>
            <person name="Nakayama T."/>
            <person name="Obornik M."/>
            <person name="Reyes-Prieto A."/>
            <person name="Armbrust E.V."/>
            <person name="Aves S.J."/>
            <person name="Beiko R.G."/>
            <person name="Coutinho P."/>
            <person name="Dacks J.B."/>
            <person name="Durnford D.G."/>
            <person name="Fast N.M."/>
            <person name="Green B.R."/>
            <person name="Grisdale C."/>
            <person name="Hempe F."/>
            <person name="Henrissat B."/>
            <person name="Hoppner M.P."/>
            <person name="Ishida K.-I."/>
            <person name="Kim E."/>
            <person name="Koreny L."/>
            <person name="Kroth P.G."/>
            <person name="Liu Y."/>
            <person name="Malik S.-B."/>
            <person name="Maier U.G."/>
            <person name="McRose D."/>
            <person name="Mock T."/>
            <person name="Neilson J.A."/>
            <person name="Onodera N.T."/>
            <person name="Poole A.M."/>
            <person name="Pritham E.J."/>
            <person name="Richards T.A."/>
            <person name="Rocap G."/>
            <person name="Roy S.W."/>
            <person name="Sarai C."/>
            <person name="Schaack S."/>
            <person name="Shirato S."/>
            <person name="Slamovits C.H."/>
            <person name="Spencer D.F."/>
            <person name="Suzuki S."/>
            <person name="Worden A.Z."/>
            <person name="Zauner S."/>
            <person name="Barry K."/>
            <person name="Bell C."/>
            <person name="Bharti A.K."/>
            <person name="Crow J.A."/>
            <person name="Grimwood J."/>
            <person name="Kramer R."/>
            <person name="Lindquist E."/>
            <person name="Lucas S."/>
            <person name="Salamov A."/>
            <person name="McFadden G.I."/>
            <person name="Lane C.E."/>
            <person name="Keeling P.J."/>
            <person name="Gray M.W."/>
            <person name="Grigoriev I.V."/>
            <person name="Archibald J.M."/>
        </authorList>
    </citation>
    <scope>NUCLEOTIDE SEQUENCE</scope>
    <source>
        <strain evidence="5">CCMP2712</strain>
    </source>
</reference>
<evidence type="ECO:0000256" key="2">
    <source>
        <dbReference type="SAM" id="MobiDB-lite"/>
    </source>
</evidence>
<keyword evidence="5" id="KW-1185">Reference proteome</keyword>
<sequence>MGENKLGLNASFDIQSGFLLVSANPNLGDEISGKKGHERGDMYIRPHKIVSKAGTESSGWYYPREGDRVIAFNYTIFKAPANWLDVDPPGPVKSWSTDGRRMLWKEFFESLWQHSVERALVTNPCYLELERGISGWLGTTWEAYGLSLSWHCQDPHLREQFYVEMMKDNALLSGFGLCIDNRDWSITYVEPGTVADRLGIVLGSTVVKMNGAPVAKRTIPSFLREMEGASELSLAILRNSQGKVTGYNIVMKVADILPGKELVADKLDRSIAGSLPFNALRAVSMNDPRDAKEVPYEESSLSVDVETGPGEGAEPAKDSVQVDAREETCTDALRPAANLNSTCRVKDEIVKLDSQPTPVPAEGPPAKENAGETEAGKAARWTVYTPPAGVSTDRLWQDSPNDQQRQEEPVVTMTKESSNENGLSATSHEKMDMMVAAVDNIVSLVKSSVVPEVAAARGDQAGRKNPPRGNAGKKKSSEKQSESWPNALDAQPAQSRAATADSKMNGAKGKSKNGTKVVPRAVPIECELSEKAGGQEVASARMRVKREPPARREGSSSDRLSSPKVDRGMREMISPPPDLSVRAELVNVGDQDGTLSSDNSDTVDPSSVRLEARDLQDLYSTAMEAFSLQKKLLQALKDGAMEDSCEQQQQQQQQQQPSTADSAATSGHEKLRKEDLEKLLKDLTQQLLNGSSMIRAQLLRAKSVQQELESLRTVVASAPPAGAGALAVTQGQRDSECGPEDGAEGEEVPEVSSDREVLVESSELESCGREGGGEVAGDGSGRNAELLEWYRKISEVTLNARDELEGRSCAQSLTLSSPPAPVDDDGGAGGSGEEAANISSSSLLVLLNALRSLPPPDWLKRSSSRTERSSRKSKGWEGDSAKSKGWEGDEEAEDEARKRQLKDARSSRRDHPEQELQRISEHVGTFVLSAQQLMDSLDSCLLACDSAFRSRSASSSASPSLHMLESTAAGDENKCRRLEEELLEQVRRNELLQQMSDRTIAECRLQVQYSKEAEGQLVHDLESSRLELHIMSEELEAVRASESEHKEQAERLRRRVKMLEDEKKELEQAMEKERQRSSRRDASPAQPDSPDLPRGKSPVGMASGFSSIAQEGEQVAKRSGAGRGGKLGGVGDQRMVGGEELMKLLEKAWEEGKEAAERRMEFEKKELQEQWQKVKDIKLKEKQSKTMLKAITQRKVW</sequence>
<feature type="region of interest" description="Disordered" evidence="2">
    <location>
        <begin position="639"/>
        <end position="673"/>
    </location>
</feature>
<evidence type="ECO:0000313" key="3">
    <source>
        <dbReference type="EMBL" id="EKX36875.1"/>
    </source>
</evidence>
<name>L1IM59_GUITC</name>
<feature type="region of interest" description="Disordered" evidence="2">
    <location>
        <begin position="291"/>
        <end position="326"/>
    </location>
</feature>
<dbReference type="HOGENOM" id="CLU_271210_0_0_1"/>
<dbReference type="EMBL" id="JH993066">
    <property type="protein sequence ID" value="EKX36875.1"/>
    <property type="molecule type" value="Genomic_DNA"/>
</dbReference>
<dbReference type="Proteomes" id="UP000011087">
    <property type="component" value="Unassembled WGS sequence"/>
</dbReference>
<feature type="compositionally biased region" description="Basic and acidic residues" evidence="2">
    <location>
        <begin position="1066"/>
        <end position="1082"/>
    </location>
</feature>
<feature type="region of interest" description="Disordered" evidence="2">
    <location>
        <begin position="454"/>
        <end position="608"/>
    </location>
</feature>
<feature type="region of interest" description="Disordered" evidence="2">
    <location>
        <begin position="1066"/>
        <end position="1134"/>
    </location>
</feature>
<feature type="region of interest" description="Disordered" evidence="2">
    <location>
        <begin position="716"/>
        <end position="781"/>
    </location>
</feature>
<dbReference type="SUPFAM" id="SSF50156">
    <property type="entry name" value="PDZ domain-like"/>
    <property type="match status" value="1"/>
</dbReference>
<protein>
    <recommendedName>
        <fullName evidence="6">PDZ domain-containing protein</fullName>
    </recommendedName>
</protein>
<reference evidence="3 5" key="1">
    <citation type="journal article" date="2012" name="Nature">
        <title>Algal genomes reveal evolutionary mosaicism and the fate of nucleomorphs.</title>
        <authorList>
            <consortium name="DOE Joint Genome Institute"/>
            <person name="Curtis B.A."/>
            <person name="Tanifuji G."/>
            <person name="Burki F."/>
            <person name="Gruber A."/>
            <person name="Irimia M."/>
            <person name="Maruyama S."/>
            <person name="Arias M.C."/>
            <person name="Ball S.G."/>
            <person name="Gile G.H."/>
            <person name="Hirakawa Y."/>
            <person name="Hopkins J.F."/>
            <person name="Kuo A."/>
            <person name="Rensing S.A."/>
            <person name="Schmutz J."/>
            <person name="Symeonidi A."/>
            <person name="Elias M."/>
            <person name="Eveleigh R.J."/>
            <person name="Herman E.K."/>
            <person name="Klute M.J."/>
            <person name="Nakayama T."/>
            <person name="Obornik M."/>
            <person name="Reyes-Prieto A."/>
            <person name="Armbrust E.V."/>
            <person name="Aves S.J."/>
            <person name="Beiko R.G."/>
            <person name="Coutinho P."/>
            <person name="Dacks J.B."/>
            <person name="Durnford D.G."/>
            <person name="Fast N.M."/>
            <person name="Green B.R."/>
            <person name="Grisdale C.J."/>
            <person name="Hempel F."/>
            <person name="Henrissat B."/>
            <person name="Hoppner M.P."/>
            <person name="Ishida K."/>
            <person name="Kim E."/>
            <person name="Koreny L."/>
            <person name="Kroth P.G."/>
            <person name="Liu Y."/>
            <person name="Malik S.B."/>
            <person name="Maier U.G."/>
            <person name="McRose D."/>
            <person name="Mock T."/>
            <person name="Neilson J.A."/>
            <person name="Onodera N.T."/>
            <person name="Poole A.M."/>
            <person name="Pritham E.J."/>
            <person name="Richards T.A."/>
            <person name="Rocap G."/>
            <person name="Roy S.W."/>
            <person name="Sarai C."/>
            <person name="Schaack S."/>
            <person name="Shirato S."/>
            <person name="Slamovits C.H."/>
            <person name="Spencer D.F."/>
            <person name="Suzuki S."/>
            <person name="Worden A.Z."/>
            <person name="Zauner S."/>
            <person name="Barry K."/>
            <person name="Bell C."/>
            <person name="Bharti A.K."/>
            <person name="Crow J.A."/>
            <person name="Grimwood J."/>
            <person name="Kramer R."/>
            <person name="Lindquist E."/>
            <person name="Lucas S."/>
            <person name="Salamov A."/>
            <person name="McFadden G.I."/>
            <person name="Lane C.E."/>
            <person name="Keeling P.J."/>
            <person name="Gray M.W."/>
            <person name="Grigoriev I.V."/>
            <person name="Archibald J.M."/>
        </authorList>
    </citation>
    <scope>NUCLEOTIDE SEQUENCE</scope>
    <source>
        <strain evidence="3 5">CCMP2712</strain>
    </source>
</reference>
<feature type="compositionally biased region" description="Polar residues" evidence="2">
    <location>
        <begin position="414"/>
        <end position="426"/>
    </location>
</feature>
<feature type="compositionally biased region" description="Basic and acidic residues" evidence="2">
    <location>
        <begin position="858"/>
        <end position="887"/>
    </location>
</feature>
<dbReference type="EnsemblProtists" id="EKX36875">
    <property type="protein sequence ID" value="EKX36875"/>
    <property type="gene ID" value="GUITHDRAFT_116897"/>
</dbReference>
<proteinExistence type="predicted"/>
<evidence type="ECO:0008006" key="6">
    <source>
        <dbReference type="Google" id="ProtNLM"/>
    </source>
</evidence>
<gene>
    <name evidence="3" type="ORF">GUITHDRAFT_116897</name>
</gene>
<feature type="region of interest" description="Disordered" evidence="2">
    <location>
        <begin position="853"/>
        <end position="917"/>
    </location>
</feature>
<evidence type="ECO:0000313" key="4">
    <source>
        <dbReference type="EnsemblProtists" id="EKX36875"/>
    </source>
</evidence>
<feature type="compositionally biased region" description="Low complexity" evidence="2">
    <location>
        <begin position="716"/>
        <end position="728"/>
    </location>
</feature>
<feature type="compositionally biased region" description="Acidic residues" evidence="2">
    <location>
        <begin position="737"/>
        <end position="749"/>
    </location>
</feature>
<feature type="compositionally biased region" description="Gly residues" evidence="2">
    <location>
        <begin position="1121"/>
        <end position="1131"/>
    </location>
</feature>
<feature type="compositionally biased region" description="Basic and acidic residues" evidence="2">
    <location>
        <begin position="895"/>
        <end position="917"/>
    </location>
</feature>
<dbReference type="RefSeq" id="XP_005823855.1">
    <property type="nucleotide sequence ID" value="XM_005823798.1"/>
</dbReference>
<feature type="compositionally biased region" description="Polar residues" evidence="2">
    <location>
        <begin position="593"/>
        <end position="605"/>
    </location>
</feature>
<dbReference type="KEGG" id="gtt:GUITHDRAFT_116897"/>
<feature type="coiled-coil region" evidence="1">
    <location>
        <begin position="961"/>
        <end position="995"/>
    </location>
</feature>
<evidence type="ECO:0000313" key="5">
    <source>
        <dbReference type="Proteomes" id="UP000011087"/>
    </source>
</evidence>
<dbReference type="AlphaFoldDB" id="L1IM59"/>
<feature type="region of interest" description="Disordered" evidence="2">
    <location>
        <begin position="809"/>
        <end position="836"/>
    </location>
</feature>
<feature type="region of interest" description="Disordered" evidence="2">
    <location>
        <begin position="354"/>
        <end position="428"/>
    </location>
</feature>
<dbReference type="PaxDb" id="55529-EKX36875"/>
<feature type="compositionally biased region" description="Low complexity" evidence="2">
    <location>
        <begin position="647"/>
        <end position="656"/>
    </location>
</feature>
<accession>L1IM59</accession>
<keyword evidence="1" id="KW-0175">Coiled coil</keyword>
<evidence type="ECO:0000256" key="1">
    <source>
        <dbReference type="SAM" id="Coils"/>
    </source>
</evidence>
<organism evidence="3">
    <name type="scientific">Guillardia theta (strain CCMP2712)</name>
    <name type="common">Cryptophyte</name>
    <dbReference type="NCBI Taxonomy" id="905079"/>
    <lineage>
        <taxon>Eukaryota</taxon>
        <taxon>Cryptophyceae</taxon>
        <taxon>Pyrenomonadales</taxon>
        <taxon>Geminigeraceae</taxon>
        <taxon>Guillardia</taxon>
    </lineage>
</organism>
<reference evidence="4" key="3">
    <citation type="submission" date="2015-06" db="UniProtKB">
        <authorList>
            <consortium name="EnsemblProtists"/>
        </authorList>
    </citation>
    <scope>IDENTIFICATION</scope>
</reference>